<feature type="compositionally biased region" description="Polar residues" evidence="1">
    <location>
        <begin position="123"/>
        <end position="142"/>
    </location>
</feature>
<comment type="caution">
    <text evidence="2">The sequence shown here is derived from an EMBL/GenBank/DDBJ whole genome shotgun (WGS) entry which is preliminary data.</text>
</comment>
<feature type="region of interest" description="Disordered" evidence="1">
    <location>
        <begin position="118"/>
        <end position="142"/>
    </location>
</feature>
<gene>
    <name evidence="2" type="ORF">SKAU_G00302980</name>
</gene>
<evidence type="ECO:0000256" key="1">
    <source>
        <dbReference type="SAM" id="MobiDB-lite"/>
    </source>
</evidence>
<proteinExistence type="predicted"/>
<dbReference type="EMBL" id="JAINUF010000012">
    <property type="protein sequence ID" value="KAJ8346105.1"/>
    <property type="molecule type" value="Genomic_DNA"/>
</dbReference>
<sequence length="142" mass="15225">MWNLAPFLSTRSCRSLGSRLETCVQVGPLPLLIHLQHRRVVSPARAQPSTFGGITATPALAICPAPLTSQFRAATASSIKFTPATRCCHCCVRVWRLVTQNPHRIPRGVQARQHNAMNIEGPGQQSPGVSSFTSGDSTLPGA</sequence>
<dbReference type="AlphaFoldDB" id="A0A9Q1ILC3"/>
<name>A0A9Q1ILC3_SYNKA</name>
<evidence type="ECO:0000313" key="2">
    <source>
        <dbReference type="EMBL" id="KAJ8346105.1"/>
    </source>
</evidence>
<reference evidence="2" key="1">
    <citation type="journal article" date="2023" name="Science">
        <title>Genome structures resolve the early diversification of teleost fishes.</title>
        <authorList>
            <person name="Parey E."/>
            <person name="Louis A."/>
            <person name="Montfort J."/>
            <person name="Bouchez O."/>
            <person name="Roques C."/>
            <person name="Iampietro C."/>
            <person name="Lluch J."/>
            <person name="Castinel A."/>
            <person name="Donnadieu C."/>
            <person name="Desvignes T."/>
            <person name="Floi Bucao C."/>
            <person name="Jouanno E."/>
            <person name="Wen M."/>
            <person name="Mejri S."/>
            <person name="Dirks R."/>
            <person name="Jansen H."/>
            <person name="Henkel C."/>
            <person name="Chen W.J."/>
            <person name="Zahm M."/>
            <person name="Cabau C."/>
            <person name="Klopp C."/>
            <person name="Thompson A.W."/>
            <person name="Robinson-Rechavi M."/>
            <person name="Braasch I."/>
            <person name="Lecointre G."/>
            <person name="Bobe J."/>
            <person name="Postlethwait J.H."/>
            <person name="Berthelot C."/>
            <person name="Roest Crollius H."/>
            <person name="Guiguen Y."/>
        </authorList>
    </citation>
    <scope>NUCLEOTIDE SEQUENCE</scope>
    <source>
        <strain evidence="2">WJC10195</strain>
    </source>
</reference>
<dbReference type="Proteomes" id="UP001152622">
    <property type="component" value="Chromosome 12"/>
</dbReference>
<organism evidence="2 3">
    <name type="scientific">Synaphobranchus kaupii</name>
    <name type="common">Kaup's arrowtooth eel</name>
    <dbReference type="NCBI Taxonomy" id="118154"/>
    <lineage>
        <taxon>Eukaryota</taxon>
        <taxon>Metazoa</taxon>
        <taxon>Chordata</taxon>
        <taxon>Craniata</taxon>
        <taxon>Vertebrata</taxon>
        <taxon>Euteleostomi</taxon>
        <taxon>Actinopterygii</taxon>
        <taxon>Neopterygii</taxon>
        <taxon>Teleostei</taxon>
        <taxon>Anguilliformes</taxon>
        <taxon>Synaphobranchidae</taxon>
        <taxon>Synaphobranchus</taxon>
    </lineage>
</organism>
<keyword evidence="3" id="KW-1185">Reference proteome</keyword>
<protein>
    <submittedName>
        <fullName evidence="2">Uncharacterized protein</fullName>
    </submittedName>
</protein>
<evidence type="ECO:0000313" key="3">
    <source>
        <dbReference type="Proteomes" id="UP001152622"/>
    </source>
</evidence>
<accession>A0A9Q1ILC3</accession>